<dbReference type="AlphaFoldDB" id="A0A174P917"/>
<evidence type="ECO:0000259" key="1">
    <source>
        <dbReference type="Pfam" id="PF12728"/>
    </source>
</evidence>
<dbReference type="RefSeq" id="WP_033126104.1">
    <property type="nucleotide sequence ID" value="NZ_CZBA01000009.1"/>
</dbReference>
<gene>
    <name evidence="2" type="ORF">ERS852533_01730</name>
</gene>
<proteinExistence type="predicted"/>
<dbReference type="NCBIfam" id="TIGR01764">
    <property type="entry name" value="excise"/>
    <property type="match status" value="1"/>
</dbReference>
<evidence type="ECO:0000313" key="3">
    <source>
        <dbReference type="Proteomes" id="UP000095413"/>
    </source>
</evidence>
<dbReference type="OrthoDB" id="1848553at2"/>
<dbReference type="InterPro" id="IPR010093">
    <property type="entry name" value="SinI_DNA-bd"/>
</dbReference>
<dbReference type="InterPro" id="IPR009061">
    <property type="entry name" value="DNA-bd_dom_put_sf"/>
</dbReference>
<sequence length="329" mass="38865">MATAIMKQKEIPEMDDVEEIISKISEESPYKRRPTQKRTWMTVPEMGKLLGLKKTDRYWLVHKNVFESKEIAGKIRINIASFEKWYANQIKYHKVTGEEPGKELKSWSYSVKEVADLLGVDDYLVYDLLKKNQMEAVIVDYWKRIPKESFQNWYKSQSRYRTKKDREKDALLEEATITMPEMAQLLGTTRSSVYAILDNPKYSHFFEFIVIAEKKRITKESFQKFLEGQDCYKLDPSNDYEELAQEQNIALANFRRKKLSQTGIRGSNGNIKYLTFDEASYLAKVSRSMINKWADKGKFTVIKVGSRVRILRDEFEDWMEQRDLERSMQ</sequence>
<dbReference type="GO" id="GO:0003677">
    <property type="term" value="F:DNA binding"/>
    <property type="evidence" value="ECO:0007669"/>
    <property type="project" value="InterPro"/>
</dbReference>
<evidence type="ECO:0000313" key="2">
    <source>
        <dbReference type="EMBL" id="CUP55208.1"/>
    </source>
</evidence>
<dbReference type="InterPro" id="IPR041657">
    <property type="entry name" value="HTH_17"/>
</dbReference>
<organism evidence="2 3">
    <name type="scientific">Blautia obeum</name>
    <dbReference type="NCBI Taxonomy" id="40520"/>
    <lineage>
        <taxon>Bacteria</taxon>
        <taxon>Bacillati</taxon>
        <taxon>Bacillota</taxon>
        <taxon>Clostridia</taxon>
        <taxon>Lachnospirales</taxon>
        <taxon>Lachnospiraceae</taxon>
        <taxon>Blautia</taxon>
    </lineage>
</organism>
<name>A0A174P917_9FIRM</name>
<dbReference type="Proteomes" id="UP000095413">
    <property type="component" value="Unassembled WGS sequence"/>
</dbReference>
<accession>A0A174P917</accession>
<reference evidence="2 3" key="1">
    <citation type="submission" date="2015-09" db="EMBL/GenBank/DDBJ databases">
        <authorList>
            <consortium name="Pathogen Informatics"/>
        </authorList>
    </citation>
    <scope>NUCLEOTIDE SEQUENCE [LARGE SCALE GENOMIC DNA]</scope>
    <source>
        <strain evidence="2 3">2789STDY5834921</strain>
    </source>
</reference>
<feature type="domain" description="Helix-turn-helix" evidence="1">
    <location>
        <begin position="273"/>
        <end position="322"/>
    </location>
</feature>
<dbReference type="SUPFAM" id="SSF46955">
    <property type="entry name" value="Putative DNA-binding domain"/>
    <property type="match status" value="1"/>
</dbReference>
<dbReference type="EMBL" id="CZBA01000009">
    <property type="protein sequence ID" value="CUP55208.1"/>
    <property type="molecule type" value="Genomic_DNA"/>
</dbReference>
<dbReference type="Pfam" id="PF12728">
    <property type="entry name" value="HTH_17"/>
    <property type="match status" value="1"/>
</dbReference>
<protein>
    <submittedName>
        <fullName evidence="2">Predicted transcriptional regulator</fullName>
    </submittedName>
</protein>